<keyword evidence="3" id="KW-1185">Reference proteome</keyword>
<comment type="caution">
    <text evidence="2">The sequence shown here is derived from an EMBL/GenBank/DDBJ whole genome shotgun (WGS) entry which is preliminary data.</text>
</comment>
<sequence>MAEDKLLRYQDLINELKLQLGDQNFEKIFRQTTSHLSKPDQFLLKMEMSRLSQPVSRFIDLRGQVAGEVRPYEYEGKQHFMDDVAIAVFEEEVARHGGYTLAVYEAVMHTENNYRVMQREAQLRELSGEQTPEQNPHYVKAVRFASYESRIEERMNYSIKISVDLPKGRTVSATTSDISLSGAKIKLAPKHHVNKGDLLSIRLVGLEQEFELGLKSGIQYEVVAVETVSREYNHVRLKRTFIEKNQSFDDFLNSFIHGNKRRYKINLDNTMDAIVCKSYEQYYLPRVASLFTFISKKDNFLIPNIALYNENSAFIHRYFCDERKVSCLYSILNQRRLKALMDKHSSVKETILYTFTHSVGGKLYYYSATEAELLQMPKLRSLFFGFGSKKDSWMSFKLQLMPSTREDAFIPLSLPESLGKSLEKLNKPPTPRVQGLIHDVQFLLVITEISTPAITAKYQQQSYSQEQLNQLKQFGHGKAANPPYLEAVALEYVNLRAHRRYLYKTAVELHLEGHVSVNAYSRDFSVMGMQIEAERPLELKKGDIVYISLPELQKITKQHNLSHLCYEVMAVSKSQTTINLRVSNPTDSSKGVAIQFFTQLIENNKSKLQACDESPKIPGLSTALRNMVTKSVCQFPLYFHKAGQNLKIGAVGVGLYKTSLHRILGHFTQSSGDLISIEQLLPTGFIDSALTEALRAHTRQDKPLQYTLFIKFDPSKTSAQEALKSQCVALDEPLEPLYLFAKKALKGELLFVYRLYVSKTGRPDIDYLANEMRYVSHYAIHKAKELEETLWAVAGVGDVIDISEEVIGYFDFETSLVEGMHARKLAWLEGHLR</sequence>
<evidence type="ECO:0000313" key="3">
    <source>
        <dbReference type="Proteomes" id="UP001595453"/>
    </source>
</evidence>
<accession>A0ABV7CH82</accession>
<reference evidence="3" key="1">
    <citation type="journal article" date="2019" name="Int. J. Syst. Evol. Microbiol.">
        <title>The Global Catalogue of Microorganisms (GCM) 10K type strain sequencing project: providing services to taxonomists for standard genome sequencing and annotation.</title>
        <authorList>
            <consortium name="The Broad Institute Genomics Platform"/>
            <consortium name="The Broad Institute Genome Sequencing Center for Infectious Disease"/>
            <person name="Wu L."/>
            <person name="Ma J."/>
        </authorList>
    </citation>
    <scope>NUCLEOTIDE SEQUENCE [LARGE SCALE GENOMIC DNA]</scope>
    <source>
        <strain evidence="3">KCTC 42730</strain>
    </source>
</reference>
<name>A0ABV7CH82_9GAMM</name>
<organism evidence="2 3">
    <name type="scientific">Pseudoalteromonas fenneropenaei</name>
    <dbReference type="NCBI Taxonomy" id="1737459"/>
    <lineage>
        <taxon>Bacteria</taxon>
        <taxon>Pseudomonadati</taxon>
        <taxon>Pseudomonadota</taxon>
        <taxon>Gammaproteobacteria</taxon>
        <taxon>Alteromonadales</taxon>
        <taxon>Pseudoalteromonadaceae</taxon>
        <taxon>Pseudoalteromonas</taxon>
    </lineage>
</organism>
<evidence type="ECO:0000259" key="1">
    <source>
        <dbReference type="Pfam" id="PF07238"/>
    </source>
</evidence>
<feature type="domain" description="PilZ" evidence="1">
    <location>
        <begin position="150"/>
        <end position="238"/>
    </location>
</feature>
<dbReference type="RefSeq" id="WP_377121649.1">
    <property type="nucleotide sequence ID" value="NZ_JBHRSD010000010.1"/>
</dbReference>
<dbReference type="Pfam" id="PF07238">
    <property type="entry name" value="PilZ"/>
    <property type="match status" value="2"/>
</dbReference>
<feature type="domain" description="PilZ" evidence="1">
    <location>
        <begin position="495"/>
        <end position="609"/>
    </location>
</feature>
<dbReference type="EMBL" id="JBHRSD010000010">
    <property type="protein sequence ID" value="MFC3031926.1"/>
    <property type="molecule type" value="Genomic_DNA"/>
</dbReference>
<protein>
    <submittedName>
        <fullName evidence="2">PilZ domain-containing protein</fullName>
    </submittedName>
</protein>
<evidence type="ECO:0000313" key="2">
    <source>
        <dbReference type="EMBL" id="MFC3031926.1"/>
    </source>
</evidence>
<dbReference type="Gene3D" id="2.40.10.220">
    <property type="entry name" value="predicted glycosyltransferase like domains"/>
    <property type="match status" value="2"/>
</dbReference>
<proteinExistence type="predicted"/>
<gene>
    <name evidence="2" type="ORF">ACFOEE_05290</name>
</gene>
<dbReference type="Proteomes" id="UP001595453">
    <property type="component" value="Unassembled WGS sequence"/>
</dbReference>
<dbReference type="InterPro" id="IPR009875">
    <property type="entry name" value="PilZ_domain"/>
</dbReference>